<dbReference type="InterPro" id="IPR006140">
    <property type="entry name" value="D-isomer_DH_NAD-bd"/>
</dbReference>
<feature type="domain" description="D-isomer specific 2-hydroxyacid dehydrogenase NAD-binding" evidence="6">
    <location>
        <begin position="124"/>
        <end position="303"/>
    </location>
</feature>
<dbReference type="PROSITE" id="PS00670">
    <property type="entry name" value="D_2_HYDROXYACID_DH_2"/>
    <property type="match status" value="1"/>
</dbReference>
<evidence type="ECO:0000259" key="6">
    <source>
        <dbReference type="Pfam" id="PF02826"/>
    </source>
</evidence>
<dbReference type="PANTHER" id="PTHR43761">
    <property type="entry name" value="D-ISOMER SPECIFIC 2-HYDROXYACID DEHYDROGENASE FAMILY PROTEIN (AFU_ORTHOLOGUE AFUA_1G13630)"/>
    <property type="match status" value="1"/>
</dbReference>
<dbReference type="PANTHER" id="PTHR43761:SF1">
    <property type="entry name" value="D-ISOMER SPECIFIC 2-HYDROXYACID DEHYDROGENASE CATALYTIC DOMAIN-CONTAINING PROTEIN-RELATED"/>
    <property type="match status" value="1"/>
</dbReference>
<dbReference type="InterPro" id="IPR036291">
    <property type="entry name" value="NAD(P)-bd_dom_sf"/>
</dbReference>
<dbReference type="SUPFAM" id="SSF51735">
    <property type="entry name" value="NAD(P)-binding Rossmann-fold domains"/>
    <property type="match status" value="1"/>
</dbReference>
<sequence>MGRKVQEIGIDNSKYIFMKIVVLDGFAANPGDLSWEGLKALGECTIYDRTAPEEVLERAADAEVILTNKVVINGDLIAALPELKYIGVLATGYNVVDTTAAKERGITVTNIPAYSTASVAQMVFAHILNIALQVQHHSEEVRKGRWTNSKDFCFWDTPLIELREKKIGLIGLGNTGYTTARVAIGFGMQVYAVTSKSHLQLPPEIKKMDMDQLFSECDIISLHCPLTPDTHELVNARRLATMKPSAILINTGRGPLINEQDLADALNNGKIYAAGVDVLSSEPPRADNPLLTAKNCYITPHIAWATSEARERLMNIAISNLQAFIAGTPENVVNK</sequence>
<gene>
    <name evidence="7" type="ORF">KGMB02408_14510</name>
</gene>
<dbReference type="Gene3D" id="3.40.50.720">
    <property type="entry name" value="NAD(P)-binding Rossmann-like Domain"/>
    <property type="match status" value="2"/>
</dbReference>
<protein>
    <submittedName>
        <fullName evidence="7">Glycerate dehydrogenase</fullName>
    </submittedName>
</protein>
<evidence type="ECO:0000256" key="4">
    <source>
        <dbReference type="RuleBase" id="RU003719"/>
    </source>
</evidence>
<comment type="caution">
    <text evidence="7">The sequence shown here is derived from an EMBL/GenBank/DDBJ whole genome shotgun (WGS) entry which is preliminary data.</text>
</comment>
<dbReference type="Proteomes" id="UP000288079">
    <property type="component" value="Unassembled WGS sequence"/>
</dbReference>
<dbReference type="InterPro" id="IPR050418">
    <property type="entry name" value="D-iso_2-hydroxyacid_DH_PdxB"/>
</dbReference>
<feature type="domain" description="D-isomer specific 2-hydroxyacid dehydrogenase catalytic" evidence="5">
    <location>
        <begin position="38"/>
        <end position="334"/>
    </location>
</feature>
<dbReference type="AlphaFoldDB" id="A0A401LSH8"/>
<evidence type="ECO:0000256" key="3">
    <source>
        <dbReference type="ARBA" id="ARBA00023027"/>
    </source>
</evidence>
<dbReference type="InterPro" id="IPR006139">
    <property type="entry name" value="D-isomer_2_OHA_DH_cat_dom"/>
</dbReference>
<organism evidence="7 8">
    <name type="scientific">Bacteroides faecalis</name>
    <dbReference type="NCBI Taxonomy" id="2447885"/>
    <lineage>
        <taxon>Bacteria</taxon>
        <taxon>Pseudomonadati</taxon>
        <taxon>Bacteroidota</taxon>
        <taxon>Bacteroidia</taxon>
        <taxon>Bacteroidales</taxon>
        <taxon>Bacteroidaceae</taxon>
        <taxon>Bacteroides</taxon>
    </lineage>
</organism>
<keyword evidence="3" id="KW-0520">NAD</keyword>
<dbReference type="Pfam" id="PF00389">
    <property type="entry name" value="2-Hacid_dh"/>
    <property type="match status" value="1"/>
</dbReference>
<proteinExistence type="inferred from homology"/>
<accession>A0A401LSH8</accession>
<dbReference type="PROSITE" id="PS00671">
    <property type="entry name" value="D_2_HYDROXYACID_DH_3"/>
    <property type="match status" value="1"/>
</dbReference>
<dbReference type="SUPFAM" id="SSF52283">
    <property type="entry name" value="Formate/glycerate dehydrogenase catalytic domain-like"/>
    <property type="match status" value="1"/>
</dbReference>
<dbReference type="GO" id="GO:0016616">
    <property type="term" value="F:oxidoreductase activity, acting on the CH-OH group of donors, NAD or NADP as acceptor"/>
    <property type="evidence" value="ECO:0007669"/>
    <property type="project" value="InterPro"/>
</dbReference>
<name>A0A401LSH8_9BACE</name>
<dbReference type="InterPro" id="IPR029753">
    <property type="entry name" value="D-isomer_DH_CS"/>
</dbReference>
<dbReference type="CDD" id="cd12162">
    <property type="entry name" value="2-Hacid_dh_4"/>
    <property type="match status" value="1"/>
</dbReference>
<evidence type="ECO:0000256" key="2">
    <source>
        <dbReference type="ARBA" id="ARBA00023002"/>
    </source>
</evidence>
<dbReference type="Pfam" id="PF02826">
    <property type="entry name" value="2-Hacid_dh_C"/>
    <property type="match status" value="1"/>
</dbReference>
<evidence type="ECO:0000259" key="5">
    <source>
        <dbReference type="Pfam" id="PF00389"/>
    </source>
</evidence>
<evidence type="ECO:0000256" key="1">
    <source>
        <dbReference type="ARBA" id="ARBA00005854"/>
    </source>
</evidence>
<keyword evidence="8" id="KW-1185">Reference proteome</keyword>
<keyword evidence="2 4" id="KW-0560">Oxidoreductase</keyword>
<dbReference type="GO" id="GO:0051287">
    <property type="term" value="F:NAD binding"/>
    <property type="evidence" value="ECO:0007669"/>
    <property type="project" value="InterPro"/>
</dbReference>
<dbReference type="EMBL" id="BHWB01000003">
    <property type="protein sequence ID" value="GCB34506.1"/>
    <property type="molecule type" value="Genomic_DNA"/>
</dbReference>
<evidence type="ECO:0000313" key="7">
    <source>
        <dbReference type="EMBL" id="GCB34506.1"/>
    </source>
</evidence>
<dbReference type="FunFam" id="3.40.50.720:FF:000203">
    <property type="entry name" value="D-3-phosphoglycerate dehydrogenase (SerA)"/>
    <property type="match status" value="1"/>
</dbReference>
<evidence type="ECO:0000313" key="8">
    <source>
        <dbReference type="Proteomes" id="UP000288079"/>
    </source>
</evidence>
<reference evidence="7 8" key="1">
    <citation type="submission" date="2018-10" db="EMBL/GenBank/DDBJ databases">
        <title>Draft Genome Sequence of Bacteroides sp. KCTC 15687.</title>
        <authorList>
            <person name="Yu S.Y."/>
            <person name="Kim J.S."/>
            <person name="Oh B.S."/>
            <person name="Park S.H."/>
            <person name="Kang S.W."/>
            <person name="Park J.E."/>
            <person name="Choi S.H."/>
            <person name="Han K.I."/>
            <person name="Lee K.C."/>
            <person name="Eom M.K."/>
            <person name="Suh M.K."/>
            <person name="Lee D.H."/>
            <person name="Yoon H."/>
            <person name="Kim B."/>
            <person name="Yang S.J."/>
            <person name="Lee J.S."/>
            <person name="Lee J.H."/>
        </authorList>
    </citation>
    <scope>NUCLEOTIDE SEQUENCE [LARGE SCALE GENOMIC DNA]</scope>
    <source>
        <strain evidence="7 8">KCTC 15687</strain>
    </source>
</reference>
<comment type="similarity">
    <text evidence="1 4">Belongs to the D-isomer specific 2-hydroxyacid dehydrogenase family.</text>
</comment>